<comment type="caution">
    <text evidence="3">The sequence shown here is derived from an EMBL/GenBank/DDBJ whole genome shotgun (WGS) entry which is preliminary data.</text>
</comment>
<organism evidence="3 4">
    <name type="scientific">Hydnum rufescens UP504</name>
    <dbReference type="NCBI Taxonomy" id="1448309"/>
    <lineage>
        <taxon>Eukaryota</taxon>
        <taxon>Fungi</taxon>
        <taxon>Dikarya</taxon>
        <taxon>Basidiomycota</taxon>
        <taxon>Agaricomycotina</taxon>
        <taxon>Agaricomycetes</taxon>
        <taxon>Cantharellales</taxon>
        <taxon>Hydnaceae</taxon>
        <taxon>Hydnum</taxon>
    </lineage>
</organism>
<dbReference type="InterPro" id="IPR036047">
    <property type="entry name" value="F-box-like_dom_sf"/>
</dbReference>
<reference evidence="3" key="1">
    <citation type="journal article" date="2020" name="Nat. Commun.">
        <title>Large-scale genome sequencing of mycorrhizal fungi provides insights into the early evolution of symbiotic traits.</title>
        <authorList>
            <person name="Miyauchi S."/>
            <person name="Kiss E."/>
            <person name="Kuo A."/>
            <person name="Drula E."/>
            <person name="Kohler A."/>
            <person name="Sanchez-Garcia M."/>
            <person name="Morin E."/>
            <person name="Andreopoulos B."/>
            <person name="Barry K.W."/>
            <person name="Bonito G."/>
            <person name="Buee M."/>
            <person name="Carver A."/>
            <person name="Chen C."/>
            <person name="Cichocki N."/>
            <person name="Clum A."/>
            <person name="Culley D."/>
            <person name="Crous P.W."/>
            <person name="Fauchery L."/>
            <person name="Girlanda M."/>
            <person name="Hayes R.D."/>
            <person name="Keri Z."/>
            <person name="LaButti K."/>
            <person name="Lipzen A."/>
            <person name="Lombard V."/>
            <person name="Magnuson J."/>
            <person name="Maillard F."/>
            <person name="Murat C."/>
            <person name="Nolan M."/>
            <person name="Ohm R.A."/>
            <person name="Pangilinan J."/>
            <person name="Pereira M.F."/>
            <person name="Perotto S."/>
            <person name="Peter M."/>
            <person name="Pfister S."/>
            <person name="Riley R."/>
            <person name="Sitrit Y."/>
            <person name="Stielow J.B."/>
            <person name="Szollosi G."/>
            <person name="Zifcakova L."/>
            <person name="Stursova M."/>
            <person name="Spatafora J.W."/>
            <person name="Tedersoo L."/>
            <person name="Vaario L.M."/>
            <person name="Yamada A."/>
            <person name="Yan M."/>
            <person name="Wang P."/>
            <person name="Xu J."/>
            <person name="Bruns T."/>
            <person name="Baldrian P."/>
            <person name="Vilgalys R."/>
            <person name="Dunand C."/>
            <person name="Henrissat B."/>
            <person name="Grigoriev I.V."/>
            <person name="Hibbett D."/>
            <person name="Nagy L.G."/>
            <person name="Martin F.M."/>
        </authorList>
    </citation>
    <scope>NUCLEOTIDE SEQUENCE</scope>
    <source>
        <strain evidence="3">UP504</strain>
    </source>
</reference>
<feature type="domain" description="F-box" evidence="2">
    <location>
        <begin position="22"/>
        <end position="68"/>
    </location>
</feature>
<keyword evidence="4" id="KW-1185">Reference proteome</keyword>
<dbReference type="Proteomes" id="UP000886523">
    <property type="component" value="Unassembled WGS sequence"/>
</dbReference>
<sequence length="240" mass="26955">MREAYYTSKREQPPREHLSSMSMTLRDLPEDILILITKYLDVIDIITLRRVDVLLYRISYLLIVWVRAYKRSPLVLPPLDTQATSMCLERALKSAILLERRLASPSVCSRSGCLIPSPKASPNISFGMIRIVQGGSHVVTTLRNRGIMCVDVNERKSWYLSAPHLMSRADGRFAAEMMVLNGRQGILVAYQTGEERLSSCVGYFQPTGYPCEMAHQIFEFPLSSDMVAISIHGNLCVAAA</sequence>
<evidence type="ECO:0000256" key="1">
    <source>
        <dbReference type="SAM" id="MobiDB-lite"/>
    </source>
</evidence>
<gene>
    <name evidence="3" type="ORF">BS47DRAFT_1481411</name>
</gene>
<proteinExistence type="predicted"/>
<dbReference type="AlphaFoldDB" id="A0A9P6E079"/>
<evidence type="ECO:0000313" key="3">
    <source>
        <dbReference type="EMBL" id="KAF9520267.1"/>
    </source>
</evidence>
<dbReference type="OrthoDB" id="3219396at2759"/>
<name>A0A9P6E079_9AGAM</name>
<evidence type="ECO:0000313" key="4">
    <source>
        <dbReference type="Proteomes" id="UP000886523"/>
    </source>
</evidence>
<dbReference type="SUPFAM" id="SSF81383">
    <property type="entry name" value="F-box domain"/>
    <property type="match status" value="1"/>
</dbReference>
<dbReference type="EMBL" id="MU128912">
    <property type="protein sequence ID" value="KAF9520267.1"/>
    <property type="molecule type" value="Genomic_DNA"/>
</dbReference>
<evidence type="ECO:0000259" key="2">
    <source>
        <dbReference type="PROSITE" id="PS50181"/>
    </source>
</evidence>
<dbReference type="PROSITE" id="PS50181">
    <property type="entry name" value="FBOX"/>
    <property type="match status" value="1"/>
</dbReference>
<accession>A0A9P6E079</accession>
<dbReference type="InterPro" id="IPR001810">
    <property type="entry name" value="F-box_dom"/>
</dbReference>
<protein>
    <recommendedName>
        <fullName evidence="2">F-box domain-containing protein</fullName>
    </recommendedName>
</protein>
<feature type="compositionally biased region" description="Basic and acidic residues" evidence="1">
    <location>
        <begin position="1"/>
        <end position="18"/>
    </location>
</feature>
<feature type="region of interest" description="Disordered" evidence="1">
    <location>
        <begin position="1"/>
        <end position="20"/>
    </location>
</feature>